<feature type="compositionally biased region" description="Basic and acidic residues" evidence="1">
    <location>
        <begin position="806"/>
        <end position="817"/>
    </location>
</feature>
<protein>
    <submittedName>
        <fullName evidence="2">Uncharacterized protein</fullName>
    </submittedName>
</protein>
<feature type="compositionally biased region" description="Basic and acidic residues" evidence="1">
    <location>
        <begin position="597"/>
        <end position="606"/>
    </location>
</feature>
<organism evidence="2 3">
    <name type="scientific">Crucibulum laeve</name>
    <dbReference type="NCBI Taxonomy" id="68775"/>
    <lineage>
        <taxon>Eukaryota</taxon>
        <taxon>Fungi</taxon>
        <taxon>Dikarya</taxon>
        <taxon>Basidiomycota</taxon>
        <taxon>Agaricomycotina</taxon>
        <taxon>Agaricomycetes</taxon>
        <taxon>Agaricomycetidae</taxon>
        <taxon>Agaricales</taxon>
        <taxon>Agaricineae</taxon>
        <taxon>Nidulariaceae</taxon>
        <taxon>Crucibulum</taxon>
    </lineage>
</organism>
<evidence type="ECO:0000256" key="1">
    <source>
        <dbReference type="SAM" id="MobiDB-lite"/>
    </source>
</evidence>
<feature type="region of interest" description="Disordered" evidence="1">
    <location>
        <begin position="732"/>
        <end position="823"/>
    </location>
</feature>
<evidence type="ECO:0000313" key="3">
    <source>
        <dbReference type="Proteomes" id="UP000308652"/>
    </source>
</evidence>
<reference evidence="2 3" key="1">
    <citation type="journal article" date="2019" name="Nat. Ecol. Evol.">
        <title>Megaphylogeny resolves global patterns of mushroom evolution.</title>
        <authorList>
            <person name="Varga T."/>
            <person name="Krizsan K."/>
            <person name="Foldi C."/>
            <person name="Dima B."/>
            <person name="Sanchez-Garcia M."/>
            <person name="Sanchez-Ramirez S."/>
            <person name="Szollosi G.J."/>
            <person name="Szarkandi J.G."/>
            <person name="Papp V."/>
            <person name="Albert L."/>
            <person name="Andreopoulos W."/>
            <person name="Angelini C."/>
            <person name="Antonin V."/>
            <person name="Barry K.W."/>
            <person name="Bougher N.L."/>
            <person name="Buchanan P."/>
            <person name="Buyck B."/>
            <person name="Bense V."/>
            <person name="Catcheside P."/>
            <person name="Chovatia M."/>
            <person name="Cooper J."/>
            <person name="Damon W."/>
            <person name="Desjardin D."/>
            <person name="Finy P."/>
            <person name="Geml J."/>
            <person name="Haridas S."/>
            <person name="Hughes K."/>
            <person name="Justo A."/>
            <person name="Karasinski D."/>
            <person name="Kautmanova I."/>
            <person name="Kiss B."/>
            <person name="Kocsube S."/>
            <person name="Kotiranta H."/>
            <person name="LaButti K.M."/>
            <person name="Lechner B.E."/>
            <person name="Liimatainen K."/>
            <person name="Lipzen A."/>
            <person name="Lukacs Z."/>
            <person name="Mihaltcheva S."/>
            <person name="Morgado L.N."/>
            <person name="Niskanen T."/>
            <person name="Noordeloos M.E."/>
            <person name="Ohm R.A."/>
            <person name="Ortiz-Santana B."/>
            <person name="Ovrebo C."/>
            <person name="Racz N."/>
            <person name="Riley R."/>
            <person name="Savchenko A."/>
            <person name="Shiryaev A."/>
            <person name="Soop K."/>
            <person name="Spirin V."/>
            <person name="Szebenyi C."/>
            <person name="Tomsovsky M."/>
            <person name="Tulloss R.E."/>
            <person name="Uehling J."/>
            <person name="Grigoriev I.V."/>
            <person name="Vagvolgyi C."/>
            <person name="Papp T."/>
            <person name="Martin F.M."/>
            <person name="Miettinen O."/>
            <person name="Hibbett D.S."/>
            <person name="Nagy L.G."/>
        </authorList>
    </citation>
    <scope>NUCLEOTIDE SEQUENCE [LARGE SCALE GENOMIC DNA]</scope>
    <source>
        <strain evidence="2 3">CBS 166.37</strain>
    </source>
</reference>
<evidence type="ECO:0000313" key="2">
    <source>
        <dbReference type="EMBL" id="TFK45142.1"/>
    </source>
</evidence>
<name>A0A5C3MIB4_9AGAR</name>
<feature type="compositionally biased region" description="Basic and acidic residues" evidence="1">
    <location>
        <begin position="521"/>
        <end position="544"/>
    </location>
</feature>
<feature type="compositionally biased region" description="Low complexity" evidence="1">
    <location>
        <begin position="548"/>
        <end position="589"/>
    </location>
</feature>
<sequence length="876" mass="98461">MPTMTPASGNVPLYKGKVTRSWPQLPPELVRHIATFYLWDLAATSHTPQTWDAHHHWHQRMIYTSLRDAIQLEKNLMTICPQWSLALETHLFWQQAVTLIDPIDTLAHFGVLHPKLPNGRATTNSSSQAPQPIRLPPYRHFRNITGYSCYVCRINHPGNSTGLGTAKRIVVTPLLGHITICREHDRRRLAYCGVCCREPSPFEHSNHQTGTETIGCLENEDEETWPGLEATCRSCRTEWLWSRASKSPRDREAIGGKNLISEDWETRQCVDGFIDLAEGSIGDVLSLAREKWWLRKYTRLADMMSQALAAARFNNGERPGRGRYARGEGGDFGSLDDDLAEEEEEEEDDEDDPEVLQMTEEGGVRELALGDWARARILDGHWFSPADVWYGYTIPGHSTAVSATHPCPWAREPEPVRELADNTEDGEEEHPRSVFVNADIPPSFGLCEQAYVAHQRQMRVVLMPVMKNIVRRIVMECAASEGGREDPAVRVARMSLEDVVRMMREDEGVWFEGVDWAEKRRNDDAATRRQRQIEGAEEKARIVEEDSAVATSPISSSSLSSNGSSSTKSSDGSSITTSPVLSTTTLQTTPSPPPSDEGEKKEEEYSRPVTIPVSPVLDPPRLLRQIPYVPTTISHLPFYSMEALKTVWREACAPLYHCRCSICERAMAANAGANVNQANAPASQQTVERPKEVIIDPCLIADETDPPIVEIKLDEIELDGEGEDEVDEIDFERHEEEEGSEDGEPYDYSASPSPEPRPRKRSLDEVEYQDYDADGSRSPSVFRRDGTPPKRARKGGIEDVQPQEVDSPRRLRKRSSEELEEADAAISGKRLRLTPPIGSPRQVTNEYDDRVIARAVRCKKVSQADLERLIVFGEED</sequence>
<dbReference type="STRING" id="68775.A0A5C3MIB4"/>
<dbReference type="AlphaFoldDB" id="A0A5C3MIB4"/>
<accession>A0A5C3MIB4</accession>
<feature type="region of interest" description="Disordered" evidence="1">
    <location>
        <begin position="521"/>
        <end position="614"/>
    </location>
</feature>
<dbReference type="EMBL" id="ML213590">
    <property type="protein sequence ID" value="TFK45142.1"/>
    <property type="molecule type" value="Genomic_DNA"/>
</dbReference>
<proteinExistence type="predicted"/>
<feature type="region of interest" description="Disordered" evidence="1">
    <location>
        <begin position="319"/>
        <end position="355"/>
    </location>
</feature>
<dbReference type="OrthoDB" id="3158970at2759"/>
<dbReference type="Proteomes" id="UP000308652">
    <property type="component" value="Unassembled WGS sequence"/>
</dbReference>
<gene>
    <name evidence="2" type="ORF">BDQ12DRAFT_674210</name>
</gene>
<feature type="compositionally biased region" description="Acidic residues" evidence="1">
    <location>
        <begin position="334"/>
        <end position="354"/>
    </location>
</feature>
<keyword evidence="3" id="KW-1185">Reference proteome</keyword>